<dbReference type="OrthoDB" id="6270841at2"/>
<dbReference type="Proteomes" id="UP000318126">
    <property type="component" value="Unassembled WGS sequence"/>
</dbReference>
<name>A0A553JJB7_SHEHA</name>
<reference evidence="3" key="1">
    <citation type="submission" date="2019-07" db="EMBL/GenBank/DDBJ databases">
        <title>Shewanella sp. YLB-08 draft genomic sequence.</title>
        <authorList>
            <person name="Yu L."/>
        </authorList>
    </citation>
    <scope>NUCLEOTIDE SEQUENCE [LARGE SCALE GENOMIC DNA]</scope>
    <source>
        <strain evidence="3">JCM 20706</strain>
    </source>
</reference>
<evidence type="ECO:0000313" key="2">
    <source>
        <dbReference type="EMBL" id="TRY12498.1"/>
    </source>
</evidence>
<feature type="transmembrane region" description="Helical" evidence="1">
    <location>
        <begin position="42"/>
        <end position="60"/>
    </location>
</feature>
<dbReference type="AlphaFoldDB" id="A0A553JJB7"/>
<protein>
    <submittedName>
        <fullName evidence="2">Uncharacterized protein</fullName>
    </submittedName>
</protein>
<organism evidence="2 3">
    <name type="scientific">Shewanella hanedai</name>
    <name type="common">Alteromonas hanedai</name>
    <dbReference type="NCBI Taxonomy" id="25"/>
    <lineage>
        <taxon>Bacteria</taxon>
        <taxon>Pseudomonadati</taxon>
        <taxon>Pseudomonadota</taxon>
        <taxon>Gammaproteobacteria</taxon>
        <taxon>Alteromonadales</taxon>
        <taxon>Shewanellaceae</taxon>
        <taxon>Shewanella</taxon>
    </lineage>
</organism>
<keyword evidence="3" id="KW-1185">Reference proteome</keyword>
<keyword evidence="1" id="KW-0472">Membrane</keyword>
<evidence type="ECO:0000256" key="1">
    <source>
        <dbReference type="SAM" id="Phobius"/>
    </source>
</evidence>
<dbReference type="EMBL" id="VKGK01000032">
    <property type="protein sequence ID" value="TRY12498.1"/>
    <property type="molecule type" value="Genomic_DNA"/>
</dbReference>
<keyword evidence="1" id="KW-0812">Transmembrane</keyword>
<proteinExistence type="predicted"/>
<sequence>MKFLIRAILLLGSLVWLVVCAKQFVALGILDHPSVAIDNPTLLIQTFIALMILRSAWMFGQEKRRRF</sequence>
<keyword evidence="1" id="KW-1133">Transmembrane helix</keyword>
<dbReference type="RefSeq" id="WP_144042007.1">
    <property type="nucleotide sequence ID" value="NZ_BMPL01000031.1"/>
</dbReference>
<gene>
    <name evidence="2" type="ORF">FN961_20370</name>
</gene>
<comment type="caution">
    <text evidence="2">The sequence shown here is derived from an EMBL/GenBank/DDBJ whole genome shotgun (WGS) entry which is preliminary data.</text>
</comment>
<evidence type="ECO:0000313" key="3">
    <source>
        <dbReference type="Proteomes" id="UP000318126"/>
    </source>
</evidence>
<accession>A0A553JJB7</accession>